<dbReference type="GO" id="GO:0005524">
    <property type="term" value="F:ATP binding"/>
    <property type="evidence" value="ECO:0007669"/>
    <property type="project" value="UniProtKB-UniRule"/>
</dbReference>
<evidence type="ECO:0000259" key="9">
    <source>
        <dbReference type="PROSITE" id="PS50011"/>
    </source>
</evidence>
<dbReference type="SUPFAM" id="SSF56112">
    <property type="entry name" value="Protein kinase-like (PK-like)"/>
    <property type="match status" value="1"/>
</dbReference>
<evidence type="ECO:0000256" key="1">
    <source>
        <dbReference type="ARBA" id="ARBA00012513"/>
    </source>
</evidence>
<dbReference type="Gene3D" id="1.10.510.10">
    <property type="entry name" value="Transferase(Phosphotransferase) domain 1"/>
    <property type="match status" value="1"/>
</dbReference>
<dbReference type="SUPFAM" id="SSF48452">
    <property type="entry name" value="TPR-like"/>
    <property type="match status" value="1"/>
</dbReference>
<keyword evidence="4 7" id="KW-0547">Nucleotide-binding</keyword>
<protein>
    <recommendedName>
        <fullName evidence="1">non-specific serine/threonine protein kinase</fullName>
        <ecNumber evidence="1">2.7.11.1</ecNumber>
    </recommendedName>
</protein>
<dbReference type="OrthoDB" id="6111975at2"/>
<feature type="binding site" evidence="7">
    <location>
        <position position="176"/>
    </location>
    <ligand>
        <name>ATP</name>
        <dbReference type="ChEBI" id="CHEBI:30616"/>
    </ligand>
</feature>
<keyword evidence="6 7" id="KW-0067">ATP-binding</keyword>
<feature type="region of interest" description="Disordered" evidence="8">
    <location>
        <begin position="115"/>
        <end position="139"/>
    </location>
</feature>
<evidence type="ECO:0000256" key="8">
    <source>
        <dbReference type="SAM" id="MobiDB-lite"/>
    </source>
</evidence>
<evidence type="ECO:0000313" key="10">
    <source>
        <dbReference type="EMBL" id="TWT91965.1"/>
    </source>
</evidence>
<dbReference type="InterPro" id="IPR011990">
    <property type="entry name" value="TPR-like_helical_dom_sf"/>
</dbReference>
<dbReference type="Gene3D" id="3.30.200.20">
    <property type="entry name" value="Phosphorylase Kinase, domain 1"/>
    <property type="match status" value="1"/>
</dbReference>
<gene>
    <name evidence="10" type="primary">prkC_40</name>
    <name evidence="10" type="ORF">Pla52n_64380</name>
</gene>
<name>A0A5C5ZY93_9BACT</name>
<proteinExistence type="predicted"/>
<feature type="domain" description="Protein kinase" evidence="9">
    <location>
        <begin position="147"/>
        <end position="412"/>
    </location>
</feature>
<dbReference type="Proteomes" id="UP000320176">
    <property type="component" value="Unassembled WGS sequence"/>
</dbReference>
<accession>A0A5C5ZY93</accession>
<dbReference type="InterPro" id="IPR017441">
    <property type="entry name" value="Protein_kinase_ATP_BS"/>
</dbReference>
<dbReference type="EMBL" id="SJPN01000013">
    <property type="protein sequence ID" value="TWT91965.1"/>
    <property type="molecule type" value="Genomic_DNA"/>
</dbReference>
<dbReference type="PROSITE" id="PS00107">
    <property type="entry name" value="PROTEIN_KINASE_ATP"/>
    <property type="match status" value="1"/>
</dbReference>
<sequence>MNEQAADLEPIDEDARRRFESQWCGGGPESLKQYVPHWDQSRGRATLAELVLIDLEYRWKDWANATNKSDPPSLEPYLRQYKVLREHDCMRCLRDQQSQMAKQYGVDLSLVASKDSDPASTETLLDDETRTNPSSSDESLPVRWGNYLLLERLGQGAMGVVYRARQTAADREVALKRVQPGMLTADLRNQLHSRFEVEANAAARLSSDYIVPVYDVGNVDGVPYYTMPLLTDGSLSDLVRENPLTPQRAARLTQQVALGIATAHAAELWHRDIKPGNILWDATRDRAMVADFGLVRMEFTESEMTHTGQLVGTPAYMPPEQARDARSVDARSDIYAIGATLYHLLTGRPPFQASSIVELMRQVLFDQPLSVRRLNPSVPRDLDTVCAHCLQKSPERRYASADELAQDLERFLTGRPILAQPIGLLERSWRWIKRNPVLSAWATTAALSAFITMGVITYAYLESRSQQARYEAMYQEARGAIDSFYTDFSDDPLFNQPGMLPTRRKYLSQALRYYQRLLAQRESDGLSVLDVADTRTRIGTLLGELGDSADAIRMLRQAEQDLRRFTPAEKNSSSGLSIQGDLFNSLGRNLLAAGNNQEALEAFQQAEDFRQRVVDQEKVAGVHKNDWESNDWESNDWEARRSLANAIMNVGTALRVLGRMADATQQQTRAQNLRTELLKDFPNVFEIRRDWAKGEFNLGVLLSRQNQTAGGRHLQVALETFEQLIAQRPSDLDLRQTQIECLRQQAWQVTSSVADENSAADLPAVLIKAQELAEKLCTEHPETTAFVVLFAEVNATAIQLHLDAERYQDADELIDRTESQLNDHSQNETPVVWTLSNLAFLRAQLHLLRGENDAAMRALVRSEQHLSEFLKRSPNDPAAIDRQALLDETIDQLKSFVDPV</sequence>
<dbReference type="RefSeq" id="WP_146523351.1">
    <property type="nucleotide sequence ID" value="NZ_CP151726.1"/>
</dbReference>
<evidence type="ECO:0000256" key="6">
    <source>
        <dbReference type="ARBA" id="ARBA00022840"/>
    </source>
</evidence>
<keyword evidence="2" id="KW-0723">Serine/threonine-protein kinase</keyword>
<dbReference type="PANTHER" id="PTHR43289:SF6">
    <property type="entry name" value="SERINE_THREONINE-PROTEIN KINASE NEKL-3"/>
    <property type="match status" value="1"/>
</dbReference>
<dbReference type="SMART" id="SM00220">
    <property type="entry name" value="S_TKc"/>
    <property type="match status" value="1"/>
</dbReference>
<evidence type="ECO:0000256" key="2">
    <source>
        <dbReference type="ARBA" id="ARBA00022527"/>
    </source>
</evidence>
<dbReference type="Gene3D" id="1.25.40.10">
    <property type="entry name" value="Tetratricopeptide repeat domain"/>
    <property type="match status" value="1"/>
</dbReference>
<dbReference type="PROSITE" id="PS50011">
    <property type="entry name" value="PROTEIN_KINASE_DOM"/>
    <property type="match status" value="1"/>
</dbReference>
<keyword evidence="3 10" id="KW-0808">Transferase</keyword>
<dbReference type="FunFam" id="1.10.510.10:FF:000021">
    <property type="entry name" value="Serine/threonine protein kinase"/>
    <property type="match status" value="1"/>
</dbReference>
<evidence type="ECO:0000256" key="5">
    <source>
        <dbReference type="ARBA" id="ARBA00022777"/>
    </source>
</evidence>
<evidence type="ECO:0000256" key="7">
    <source>
        <dbReference type="PROSITE-ProRule" id="PRU10141"/>
    </source>
</evidence>
<dbReference type="InterPro" id="IPR011009">
    <property type="entry name" value="Kinase-like_dom_sf"/>
</dbReference>
<comment type="caution">
    <text evidence="10">The sequence shown here is derived from an EMBL/GenBank/DDBJ whole genome shotgun (WGS) entry which is preliminary data.</text>
</comment>
<dbReference type="GO" id="GO:0004674">
    <property type="term" value="F:protein serine/threonine kinase activity"/>
    <property type="evidence" value="ECO:0007669"/>
    <property type="project" value="UniProtKB-KW"/>
</dbReference>
<dbReference type="InterPro" id="IPR000719">
    <property type="entry name" value="Prot_kinase_dom"/>
</dbReference>
<keyword evidence="5 10" id="KW-0418">Kinase</keyword>
<reference evidence="10 11" key="1">
    <citation type="submission" date="2019-02" db="EMBL/GenBank/DDBJ databases">
        <title>Deep-cultivation of Planctomycetes and their phenomic and genomic characterization uncovers novel biology.</title>
        <authorList>
            <person name="Wiegand S."/>
            <person name="Jogler M."/>
            <person name="Boedeker C."/>
            <person name="Pinto D."/>
            <person name="Vollmers J."/>
            <person name="Rivas-Marin E."/>
            <person name="Kohn T."/>
            <person name="Peeters S.H."/>
            <person name="Heuer A."/>
            <person name="Rast P."/>
            <person name="Oberbeckmann S."/>
            <person name="Bunk B."/>
            <person name="Jeske O."/>
            <person name="Meyerdierks A."/>
            <person name="Storesund J.E."/>
            <person name="Kallscheuer N."/>
            <person name="Luecker S."/>
            <person name="Lage O.M."/>
            <person name="Pohl T."/>
            <person name="Merkel B.J."/>
            <person name="Hornburger P."/>
            <person name="Mueller R.-W."/>
            <person name="Bruemmer F."/>
            <person name="Labrenz M."/>
            <person name="Spormann A.M."/>
            <person name="Op Den Camp H."/>
            <person name="Overmann J."/>
            <person name="Amann R."/>
            <person name="Jetten M.S.M."/>
            <person name="Mascher T."/>
            <person name="Medema M.H."/>
            <person name="Devos D.P."/>
            <person name="Kaster A.-K."/>
            <person name="Ovreas L."/>
            <person name="Rohde M."/>
            <person name="Galperin M.Y."/>
            <person name="Jogler C."/>
        </authorList>
    </citation>
    <scope>NUCLEOTIDE SEQUENCE [LARGE SCALE GENOMIC DNA]</scope>
    <source>
        <strain evidence="10 11">Pla52n</strain>
    </source>
</reference>
<dbReference type="CDD" id="cd14014">
    <property type="entry name" value="STKc_PknB_like"/>
    <property type="match status" value="1"/>
</dbReference>
<dbReference type="AlphaFoldDB" id="A0A5C5ZY93"/>
<dbReference type="EC" id="2.7.11.1" evidence="1"/>
<evidence type="ECO:0000256" key="3">
    <source>
        <dbReference type="ARBA" id="ARBA00022679"/>
    </source>
</evidence>
<evidence type="ECO:0000256" key="4">
    <source>
        <dbReference type="ARBA" id="ARBA00022741"/>
    </source>
</evidence>
<evidence type="ECO:0000313" key="11">
    <source>
        <dbReference type="Proteomes" id="UP000320176"/>
    </source>
</evidence>
<organism evidence="10 11">
    <name type="scientific">Stieleria varia</name>
    <dbReference type="NCBI Taxonomy" id="2528005"/>
    <lineage>
        <taxon>Bacteria</taxon>
        <taxon>Pseudomonadati</taxon>
        <taxon>Planctomycetota</taxon>
        <taxon>Planctomycetia</taxon>
        <taxon>Pirellulales</taxon>
        <taxon>Pirellulaceae</taxon>
        <taxon>Stieleria</taxon>
    </lineage>
</organism>
<keyword evidence="11" id="KW-1185">Reference proteome</keyword>
<dbReference type="Pfam" id="PF00069">
    <property type="entry name" value="Pkinase"/>
    <property type="match status" value="1"/>
</dbReference>
<dbReference type="PANTHER" id="PTHR43289">
    <property type="entry name" value="MITOGEN-ACTIVATED PROTEIN KINASE KINASE KINASE 20-RELATED"/>
    <property type="match status" value="1"/>
</dbReference>